<evidence type="ECO:0000256" key="6">
    <source>
        <dbReference type="SAM" id="MobiDB-lite"/>
    </source>
</evidence>
<evidence type="ECO:0000256" key="1">
    <source>
        <dbReference type="ARBA" id="ARBA00007913"/>
    </source>
</evidence>
<evidence type="ECO:0000313" key="9">
    <source>
        <dbReference type="Proteomes" id="UP000027073"/>
    </source>
</evidence>
<dbReference type="GO" id="GO:0016787">
    <property type="term" value="F:hydrolase activity"/>
    <property type="evidence" value="ECO:0007669"/>
    <property type="project" value="UniProtKB-KW"/>
</dbReference>
<dbReference type="SMART" id="SM00382">
    <property type="entry name" value="AAA"/>
    <property type="match status" value="2"/>
</dbReference>
<evidence type="ECO:0000256" key="4">
    <source>
        <dbReference type="ARBA" id="ARBA00022806"/>
    </source>
</evidence>
<sequence length="2543" mass="285556">MSPNSPHSPPRHVNSLAMYQSTPLKFKASGYKAQKIETAGFQENRKAMCKEMTGFWVGPCEVDKFFELTMPIAADTQETLPNIRTDFFSGLKPSKEKDLYPRLVEFCGEDNENFPEIKLVDTSAHPDPDSKPGAKVRPDVSGYDNNLEIDENAPTRLGDAQFGVEVKDTQVEPFHDGDRNLETIDGAPFETSTDIGKRTRGQLVTYAVEFCGRQHRTHLFLVYIYFPFARLIRFDRSGALVSKRFNFTKDCTPLIRFFHRFSKMTLAERGYDPTVRVASKKEYAYARALLNDWAPQHERPVFKMDVHDSKTNRIHQFLVWGSLADPESPLGRATRGYPAVEVTNGLLPGAQPMFLKEQWRSTALGQEIDTLRELNKEGVPYVPTLVCGGDLPGQTTRTQDYVSEIERRGDKHIDCRVHVRFVVSEVGFPIERFSSSKQLFQVVYHAFEAHKVAYTKCQLLHRDVSGGNILIQRNGNGLLSDWDMAVKEEDIQNGPRAHERTGTWAFMSIALLEHPTGRHRVDDDLESLFWVVLYYSLVYLPHNKLSKLPKLVRHIFEQYEDDDDDEEVLGGAGKLQAVLKGNEDSEDEPSDPQLMYKDMEPIWQAALDSSAWPTNDRAKNQLSKKRGAPDDEQEDDKEYVEPVSAFPPLYPLYPSTSPPQQEEHAEIWADVQTDATGATGNRGTSRGNLTPDRLTRSHGKALASRLEFGQEWPCSGGENGSTTMPTTSIYIVGPSSTGKTTLCRALAEKLGLNSDAIVGEVAREVMRRTGFTRNDVGRLEMQRAIMEAHLLEEEKKSGARIQLCDRSAIDPIVYALLTAIDEHDAKEKYERLTDSEAFQRALMRYRNAIFVLLGPVQEWLVDDGIKQGKIAVRVVNMMKAIVLRSDPTKDDAEWRFTVPPRALTPPPNAKVPYIKAVQFTANAITLQFERMPMNRVLNADDSSLFILASFATLRFPDAHLGDTADYILRLMTKGLFLNDVQYRFYHHSNSQLRSRSCFMRAARSDEELDRRIYAMGDFGRIMNVAKRAKRIGLLFSGAEIDWQLDPRYVLDIRDIKSGDELFSDGCGLISRKFLVQLSKAKRIIFRGSRYTPYRGYKGVLMLHPRLDKDGQSHVHFRDSMKKFTATSDNTFSVVGYSQPYAFGRLNNEIVTLLWSLGVSKEKFVAKQEAYFEWIRKASEDVSSAIDFLSCLGQYPLAERVLLDGIDDDQVAKSIRKAQLSEVSNFRKNDKNRVRMMIQKSRLLYGVCDPFQVLKEGQVHIRITTARKGPSTPLNCSVLVVRNPCLHPGHTLFCLLRVSELAIGDKFFVCWDPDLVPAKVAESYDYPPNKEQTRREVSRLDLAKHFAAYNGISHPSSVGLAKVASLHNKWVRASAKGAMSPECQELNALHSQSVDGARVKIPDRFLTPPEPEEPFVIEVLANAAAEFAIGFSESESSRTQLSTVDEVDARNIITGLLKSKQNALSEYELFNMVLRHSRKHSIDVYTCLSYLDMGALSASEKYAIMASLNPGPGRTRDTEAWMFNSLFRSDILTSRDLYQRNLSQPFSIQRFYSSKLSGMSTFFKYLHMATQDFTRKLLLLKTDDRFAIGVFMRGQIAWDEDPEVNENVVVCSFLPHGTSNMSTYRPCNPGYRLHCSDANLQLYNKHRGDTFIFMTKPPAASGAEIACNEFVLGYGSHVLMANGMLQQLGRLNRAPVIDIEIHVVSNRDRVAHQLFDLWFEQHAECACVRCQPYITDVAFIVSKLDVHSVPTEEHLKRFEREKTTYERNNLKQMNWEEHPWLRSFFQPGLSPADVEDLLLERSPTEIDLVMKTAISYHAEETLFFTFNSVIARKPIQEDFAVYWLDQWPPLAFSLLKAYPPHEASQEIHEDLTGLAIPILQCMVRSANDLRIAVLVGLEKLALTIARISLADYLDLLMLAALSIRAPQLLQEVLLVLHDSRPSEPLSLSHAHRHGLAVSFDRAEEAADECPCDEEGKPKRQRTPPTVVKLTATETYNHVKAAIRVDDRSSGAASHPDRGWVSPPIVDGIAIQSLKGELKIEVQQPLPPEATRMSWKMYNAGSIATAKAMMDALLRLATDGAESCLFHGHITGADVGGDETAPQAALAGTPIEGLNRSQSDAVHASDAPLSLIWGPPGTGKTTVVIRILEKLLQNVNNEAKILMTASTHNGKSVDNVLERFVVLNKKAHLLTEDQILRVATDQSKVNKSLQHYTIDARVGGDLNENNKLAKQALARVKSAVIVFTTCAGAGLGILRKVDFEIALIDEASQITEPCALIPLVKGVKRAVLVGDHKVQYRFPTELAAFPSAEFYEGKLQSAITNSQEVLGRLEGSSFPWPRRNGYIFPTVFIQCSTEEDLGGASKANTGQVEITKHVISLLTSYSTGSEEDNNRLQALKITALSPYSKQVKMLQHSLPSAVDAFTIDSYQGRESDIIIFSSVRCNVEADIGFVDDARRLNVMWTRARLGLIIVGDRRTMSSNPMWKRAIDACMEAEVKIEQAVGYLLENAYEHINLKVVDTWTEQFKLSSSSGIRSLDAQALRSTNGK</sequence>
<dbReference type="OrthoDB" id="6513042at2759"/>
<dbReference type="InterPro" id="IPR050534">
    <property type="entry name" value="Coronavir_polyprotein_1ab"/>
</dbReference>
<dbReference type="InterPro" id="IPR057596">
    <property type="entry name" value="RDRP_core"/>
</dbReference>
<dbReference type="Pfam" id="PF13086">
    <property type="entry name" value="AAA_11"/>
    <property type="match status" value="1"/>
</dbReference>
<dbReference type="InterPro" id="IPR003593">
    <property type="entry name" value="AAA+_ATPase"/>
</dbReference>
<dbReference type="Pfam" id="PF13521">
    <property type="entry name" value="AAA_28"/>
    <property type="match status" value="1"/>
</dbReference>
<reference evidence="9" key="1">
    <citation type="journal article" date="2014" name="Proc. Natl. Acad. Sci. U.S.A.">
        <title>Extensive sampling of basidiomycete genomes demonstrates inadequacy of the white-rot/brown-rot paradigm for wood decay fungi.</title>
        <authorList>
            <person name="Riley R."/>
            <person name="Salamov A.A."/>
            <person name="Brown D.W."/>
            <person name="Nagy L.G."/>
            <person name="Floudas D."/>
            <person name="Held B.W."/>
            <person name="Levasseur A."/>
            <person name="Lombard V."/>
            <person name="Morin E."/>
            <person name="Otillar R."/>
            <person name="Lindquist E.A."/>
            <person name="Sun H."/>
            <person name="LaButti K.M."/>
            <person name="Schmutz J."/>
            <person name="Jabbour D."/>
            <person name="Luo H."/>
            <person name="Baker S.E."/>
            <person name="Pisabarro A.G."/>
            <person name="Walton J.D."/>
            <person name="Blanchette R.A."/>
            <person name="Henrissat B."/>
            <person name="Martin F."/>
            <person name="Cullen D."/>
            <person name="Hibbett D.S."/>
            <person name="Grigoriev I.V."/>
        </authorList>
    </citation>
    <scope>NUCLEOTIDE SEQUENCE [LARGE SCALE GENOMIC DNA]</scope>
    <source>
        <strain evidence="9">PC15</strain>
    </source>
</reference>
<dbReference type="GO" id="GO:0043139">
    <property type="term" value="F:5'-3' DNA helicase activity"/>
    <property type="evidence" value="ECO:0007669"/>
    <property type="project" value="TreeGrafter"/>
</dbReference>
<feature type="region of interest" description="Disordered" evidence="6">
    <location>
        <begin position="675"/>
        <end position="694"/>
    </location>
</feature>
<feature type="region of interest" description="Disordered" evidence="6">
    <location>
        <begin position="121"/>
        <end position="142"/>
    </location>
</feature>
<dbReference type="InParanoid" id="A0A067P9G5"/>
<dbReference type="SUPFAM" id="SSF52540">
    <property type="entry name" value="P-loop containing nucleoside triphosphate hydrolases"/>
    <property type="match status" value="2"/>
</dbReference>
<dbReference type="GO" id="GO:0005524">
    <property type="term" value="F:ATP binding"/>
    <property type="evidence" value="ECO:0007669"/>
    <property type="project" value="UniProtKB-KW"/>
</dbReference>
<evidence type="ECO:0000313" key="8">
    <source>
        <dbReference type="EMBL" id="KDQ32546.1"/>
    </source>
</evidence>
<dbReference type="STRING" id="1137138.A0A067P9G5"/>
<dbReference type="Gene3D" id="3.40.50.300">
    <property type="entry name" value="P-loop containing nucleotide triphosphate hydrolases"/>
    <property type="match status" value="3"/>
</dbReference>
<evidence type="ECO:0000259" key="7">
    <source>
        <dbReference type="SMART" id="SM00382"/>
    </source>
</evidence>
<keyword evidence="5" id="KW-0067">ATP-binding</keyword>
<feature type="compositionally biased region" description="Polar residues" evidence="6">
    <location>
        <begin position="675"/>
        <end position="688"/>
    </location>
</feature>
<dbReference type="HOGENOM" id="CLU_228234_0_0_1"/>
<feature type="domain" description="AAA+ ATPase" evidence="7">
    <location>
        <begin position="2124"/>
        <end position="2298"/>
    </location>
</feature>
<dbReference type="InterPro" id="IPR041677">
    <property type="entry name" value="DNA2/NAM7_AAA_11"/>
</dbReference>
<dbReference type="InterPro" id="IPR040976">
    <property type="entry name" value="Pkinase_fungal"/>
</dbReference>
<comment type="similarity">
    <text evidence="1">Belongs to the DNA2/NAM7 helicase family.</text>
</comment>
<dbReference type="VEuPathDB" id="FungiDB:PLEOSDRAFT_165040"/>
<keyword evidence="3" id="KW-0378">Hydrolase</keyword>
<dbReference type="InterPro" id="IPR041679">
    <property type="entry name" value="DNA2/NAM7-like_C"/>
</dbReference>
<accession>A0A067P9G5</accession>
<feature type="region of interest" description="Disordered" evidence="6">
    <location>
        <begin position="608"/>
        <end position="639"/>
    </location>
</feature>
<evidence type="ECO:0000256" key="5">
    <source>
        <dbReference type="ARBA" id="ARBA00022840"/>
    </source>
</evidence>
<dbReference type="CDD" id="cd18808">
    <property type="entry name" value="SF1_C_Upf1"/>
    <property type="match status" value="1"/>
</dbReference>
<feature type="compositionally biased region" description="Basic and acidic residues" evidence="6">
    <location>
        <begin position="124"/>
        <end position="138"/>
    </location>
</feature>
<dbReference type="Pfam" id="PF13087">
    <property type="entry name" value="AAA_12"/>
    <property type="match status" value="1"/>
</dbReference>
<dbReference type="PANTHER" id="PTHR43788">
    <property type="entry name" value="DNA2/NAM7 HELICASE FAMILY MEMBER"/>
    <property type="match status" value="1"/>
</dbReference>
<dbReference type="InterPro" id="IPR011009">
    <property type="entry name" value="Kinase-like_dom_sf"/>
</dbReference>
<dbReference type="PANTHER" id="PTHR43788:SF8">
    <property type="entry name" value="DNA-BINDING PROTEIN SMUBP-2"/>
    <property type="match status" value="1"/>
</dbReference>
<name>A0A067P9G5_PLEO1</name>
<dbReference type="InterPro" id="IPR047187">
    <property type="entry name" value="SF1_C_Upf1"/>
</dbReference>
<protein>
    <recommendedName>
        <fullName evidence="7">AAA+ ATPase domain-containing protein</fullName>
    </recommendedName>
</protein>
<feature type="domain" description="AAA+ ATPase" evidence="7">
    <location>
        <begin position="725"/>
        <end position="975"/>
    </location>
</feature>
<dbReference type="Gene3D" id="1.10.510.10">
    <property type="entry name" value="Transferase(Phosphotransferase) domain 1"/>
    <property type="match status" value="1"/>
</dbReference>
<dbReference type="GO" id="GO:0003968">
    <property type="term" value="F:RNA-directed RNA polymerase activity"/>
    <property type="evidence" value="ECO:0007669"/>
    <property type="project" value="InterPro"/>
</dbReference>
<dbReference type="InterPro" id="IPR038727">
    <property type="entry name" value="NadR/Ttd14_AAA_dom"/>
</dbReference>
<dbReference type="Pfam" id="PF17667">
    <property type="entry name" value="Pkinase_fungal"/>
    <property type="match status" value="1"/>
</dbReference>
<gene>
    <name evidence="8" type="ORF">PLEOSDRAFT_165040</name>
</gene>
<evidence type="ECO:0000256" key="2">
    <source>
        <dbReference type="ARBA" id="ARBA00022741"/>
    </source>
</evidence>
<keyword evidence="4" id="KW-0347">Helicase</keyword>
<proteinExistence type="inferred from homology"/>
<dbReference type="Proteomes" id="UP000027073">
    <property type="component" value="Unassembled WGS sequence"/>
</dbReference>
<dbReference type="InterPro" id="IPR027417">
    <property type="entry name" value="P-loop_NTPase"/>
</dbReference>
<keyword evidence="2" id="KW-0547">Nucleotide-binding</keyword>
<dbReference type="Pfam" id="PF05183">
    <property type="entry name" value="RdRP"/>
    <property type="match status" value="2"/>
</dbReference>
<organism evidence="8 9">
    <name type="scientific">Pleurotus ostreatus (strain PC15)</name>
    <name type="common">Oyster mushroom</name>
    <dbReference type="NCBI Taxonomy" id="1137138"/>
    <lineage>
        <taxon>Eukaryota</taxon>
        <taxon>Fungi</taxon>
        <taxon>Dikarya</taxon>
        <taxon>Basidiomycota</taxon>
        <taxon>Agaricomycotina</taxon>
        <taxon>Agaricomycetes</taxon>
        <taxon>Agaricomycetidae</taxon>
        <taxon>Agaricales</taxon>
        <taxon>Pleurotineae</taxon>
        <taxon>Pleurotaceae</taxon>
        <taxon>Pleurotus</taxon>
    </lineage>
</organism>
<dbReference type="SUPFAM" id="SSF56112">
    <property type="entry name" value="Protein kinase-like (PK-like)"/>
    <property type="match status" value="1"/>
</dbReference>
<dbReference type="EMBL" id="KL198004">
    <property type="protein sequence ID" value="KDQ32546.1"/>
    <property type="molecule type" value="Genomic_DNA"/>
</dbReference>
<evidence type="ECO:0000256" key="3">
    <source>
        <dbReference type="ARBA" id="ARBA00022801"/>
    </source>
</evidence>